<dbReference type="CDD" id="cd00156">
    <property type="entry name" value="REC"/>
    <property type="match status" value="1"/>
</dbReference>
<evidence type="ECO:0000256" key="1">
    <source>
        <dbReference type="ARBA" id="ARBA00022553"/>
    </source>
</evidence>
<dbReference type="InterPro" id="IPR050595">
    <property type="entry name" value="Bact_response_regulator"/>
</dbReference>
<dbReference type="PANTHER" id="PTHR44591:SF3">
    <property type="entry name" value="RESPONSE REGULATORY DOMAIN-CONTAINING PROTEIN"/>
    <property type="match status" value="1"/>
</dbReference>
<dbReference type="SUPFAM" id="SSF52172">
    <property type="entry name" value="CheY-like"/>
    <property type="match status" value="3"/>
</dbReference>
<evidence type="ECO:0000313" key="5">
    <source>
        <dbReference type="Proteomes" id="UP000030700"/>
    </source>
</evidence>
<feature type="modified residue" description="4-aspartylphosphate" evidence="2">
    <location>
        <position position="401"/>
    </location>
</feature>
<dbReference type="GO" id="GO:0000160">
    <property type="term" value="P:phosphorelay signal transduction system"/>
    <property type="evidence" value="ECO:0007669"/>
    <property type="project" value="UniProtKB-KW"/>
</dbReference>
<evidence type="ECO:0000259" key="3">
    <source>
        <dbReference type="PROSITE" id="PS50110"/>
    </source>
</evidence>
<keyword evidence="5" id="KW-1185">Reference proteome</keyword>
<dbReference type="HOGENOM" id="CLU_000445_127_4_0"/>
<dbReference type="PANTHER" id="PTHR44591">
    <property type="entry name" value="STRESS RESPONSE REGULATOR PROTEIN 1"/>
    <property type="match status" value="1"/>
</dbReference>
<feature type="domain" description="Response regulatory" evidence="3">
    <location>
        <begin position="83"/>
        <end position="196"/>
    </location>
</feature>
<keyword evidence="4" id="KW-0808">Transferase</keyword>
<proteinExistence type="predicted"/>
<dbReference type="Proteomes" id="UP000030700">
    <property type="component" value="Unassembled WGS sequence"/>
</dbReference>
<feature type="domain" description="Response regulatory" evidence="3">
    <location>
        <begin position="205"/>
        <end position="321"/>
    </location>
</feature>
<evidence type="ECO:0000313" key="4">
    <source>
        <dbReference type="EMBL" id="GAK52359.1"/>
    </source>
</evidence>
<dbReference type="Gene3D" id="3.40.50.2300">
    <property type="match status" value="3"/>
</dbReference>
<feature type="domain" description="Response regulatory" evidence="3">
    <location>
        <begin position="351"/>
        <end position="468"/>
    </location>
</feature>
<dbReference type="AlphaFoldDB" id="A0A081BPP3"/>
<dbReference type="Pfam" id="PF00072">
    <property type="entry name" value="Response_reg"/>
    <property type="match status" value="3"/>
</dbReference>
<reference evidence="4" key="1">
    <citation type="journal article" date="2015" name="PeerJ">
        <title>First genomic representation of candidate bacterial phylum KSB3 points to enhanced environmental sensing as a trigger of wastewater bulking.</title>
        <authorList>
            <person name="Sekiguchi Y."/>
            <person name="Ohashi A."/>
            <person name="Parks D.H."/>
            <person name="Yamauchi T."/>
            <person name="Tyson G.W."/>
            <person name="Hugenholtz P."/>
        </authorList>
    </citation>
    <scope>NUCLEOTIDE SEQUENCE [LARGE SCALE GENOMIC DNA]</scope>
</reference>
<evidence type="ECO:0000256" key="2">
    <source>
        <dbReference type="PROSITE-ProRule" id="PRU00169"/>
    </source>
</evidence>
<gene>
    <name evidence="4" type="ORF">U14_03610</name>
</gene>
<dbReference type="InterPro" id="IPR001789">
    <property type="entry name" value="Sig_transdc_resp-reg_receiver"/>
</dbReference>
<keyword evidence="4" id="KW-0418">Kinase</keyword>
<feature type="modified residue" description="4-aspartylphosphate" evidence="2">
    <location>
        <position position="254"/>
    </location>
</feature>
<dbReference type="InterPro" id="IPR011006">
    <property type="entry name" value="CheY-like_superfamily"/>
</dbReference>
<accession>A0A081BPP3</accession>
<dbReference type="STRING" id="1499966.U14_03610"/>
<name>A0A081BPP3_9BACT</name>
<feature type="modified residue" description="4-aspartylphosphate" evidence="2">
    <location>
        <position position="132"/>
    </location>
</feature>
<sequence length="469" mass="52477">MAKLLNGDIQLKSVEGQGSVFTLYLPERLEPIPAAAPAAVAPQTVRPPAQTLVSKPPAASTPLFKSNEIHDDRHDLEQAEERLLLIIEDDAKFAKILFDMARERGFKGLIAGDGSAGLQLADQYHPNAIILDIGLPDLDGWKVMEKLKTNPETRHIPVHFISGQDASLEAMKMGAIGYITKPVTVHNLQEVFQKIEEILKHTEKSLLIVEDNETMRTSLCELLSGNDIRITAAASGEEAYRFLQEGSFDCVVLDLGLTDISGFDLLEKIKRDANLMALPIIVYTGKELTKDEELRLQKHAESIIIKGVKSPERLLDEVTLFLHRLEADLPHHLQKKIRMLHDKEDVFDKKIILVVDDDMRNVFALSSVLEGKGMEVLIAENGKEALDQLDAHPEINLVLMDIMMPEMNGYETMERIRSQAKFEKLPMIALTAKAMKGDRQKALDAGANDYLSKPIDIDKLLSLLRVWLY</sequence>
<protein>
    <submittedName>
        <fullName evidence="4">Putative signal transduction histidine kinase</fullName>
    </submittedName>
</protein>
<dbReference type="GO" id="GO:0016301">
    <property type="term" value="F:kinase activity"/>
    <property type="evidence" value="ECO:0007669"/>
    <property type="project" value="UniProtKB-KW"/>
</dbReference>
<keyword evidence="1 2" id="KW-0597">Phosphoprotein</keyword>
<dbReference type="EMBL" id="DF820458">
    <property type="protein sequence ID" value="GAK52359.1"/>
    <property type="molecule type" value="Genomic_DNA"/>
</dbReference>
<dbReference type="PROSITE" id="PS50110">
    <property type="entry name" value="RESPONSE_REGULATORY"/>
    <property type="match status" value="3"/>
</dbReference>
<organism evidence="4">
    <name type="scientific">Candidatus Moduliflexus flocculans</name>
    <dbReference type="NCBI Taxonomy" id="1499966"/>
    <lineage>
        <taxon>Bacteria</taxon>
        <taxon>Candidatus Moduliflexota</taxon>
        <taxon>Candidatus Moduliflexia</taxon>
        <taxon>Candidatus Moduliflexales</taxon>
        <taxon>Candidatus Moduliflexaceae</taxon>
    </lineage>
</organism>
<dbReference type="SMART" id="SM00448">
    <property type="entry name" value="REC"/>
    <property type="match status" value="3"/>
</dbReference>
<dbReference type="CDD" id="cd17546">
    <property type="entry name" value="REC_hyHK_CKI1_RcsC-like"/>
    <property type="match status" value="1"/>
</dbReference>